<reference evidence="2 3" key="1">
    <citation type="submission" date="2019-12" db="EMBL/GenBank/DDBJ databases">
        <title>Shinella granuli gen. nov., sp. nov., and proposal of the reclassification of Zoogloea ramigera ATCC 19623 as Shinella zoogloeoides sp. nov.</title>
        <authorList>
            <person name="Gao J."/>
        </authorList>
    </citation>
    <scope>NUCLEOTIDE SEQUENCE [LARGE SCALE GENOMIC DNA]</scope>
    <source>
        <strain evidence="2 3">DSM 287</strain>
    </source>
</reference>
<dbReference type="OrthoDB" id="8227073at2"/>
<dbReference type="EMBL" id="WUML01000004">
    <property type="protein sequence ID" value="MXO00227.1"/>
    <property type="molecule type" value="Genomic_DNA"/>
</dbReference>
<organism evidence="2 3">
    <name type="scientific">Shinella zoogloeoides</name>
    <name type="common">Crabtreella saccharophila</name>
    <dbReference type="NCBI Taxonomy" id="352475"/>
    <lineage>
        <taxon>Bacteria</taxon>
        <taxon>Pseudomonadati</taxon>
        <taxon>Pseudomonadota</taxon>
        <taxon>Alphaproteobacteria</taxon>
        <taxon>Hyphomicrobiales</taxon>
        <taxon>Rhizobiaceae</taxon>
        <taxon>Shinella</taxon>
    </lineage>
</organism>
<dbReference type="AlphaFoldDB" id="A0A6N8TAH4"/>
<evidence type="ECO:0000313" key="3">
    <source>
        <dbReference type="Proteomes" id="UP000440304"/>
    </source>
</evidence>
<evidence type="ECO:0000256" key="1">
    <source>
        <dbReference type="SAM" id="SignalP"/>
    </source>
</evidence>
<accession>A0A6N8TAH4</accession>
<evidence type="ECO:0000313" key="2">
    <source>
        <dbReference type="EMBL" id="MXO00227.1"/>
    </source>
</evidence>
<comment type="caution">
    <text evidence="2">The sequence shown here is derived from an EMBL/GenBank/DDBJ whole genome shotgun (WGS) entry which is preliminary data.</text>
</comment>
<protein>
    <submittedName>
        <fullName evidence="2">Uncharacterized protein</fullName>
    </submittedName>
</protein>
<dbReference type="Proteomes" id="UP000440304">
    <property type="component" value="Unassembled WGS sequence"/>
</dbReference>
<proteinExistence type="predicted"/>
<name>A0A6N8TAH4_SHIZO</name>
<dbReference type="RefSeq" id="WP_160785607.1">
    <property type="nucleotide sequence ID" value="NZ_CP086610.1"/>
</dbReference>
<keyword evidence="1" id="KW-0732">Signal</keyword>
<feature type="signal peptide" evidence="1">
    <location>
        <begin position="1"/>
        <end position="27"/>
    </location>
</feature>
<gene>
    <name evidence="2" type="ORF">GR156_07940</name>
</gene>
<feature type="chain" id="PRO_5026987057" evidence="1">
    <location>
        <begin position="28"/>
        <end position="155"/>
    </location>
</feature>
<sequence>MKRTAGIARTVSIALAALATTAVTAGAVSEAPSFYTVRNDHGGVIVDYAIKAAQLEQTGQTVKFAGRCDSACTLYLGISEDQLCVTPSARFGFHLPFGSSSQGNRFATTYLLKKYPRWVIGWLRDNGGLNRNLKVMPYEYVSQHIRPCDTQVTDL</sequence>